<evidence type="ECO:0000313" key="3">
    <source>
        <dbReference type="EMBL" id="CAF4444674.1"/>
    </source>
</evidence>
<dbReference type="OrthoDB" id="413122at2759"/>
<evidence type="ECO:0000313" key="2">
    <source>
        <dbReference type="EMBL" id="CAF1578262.1"/>
    </source>
</evidence>
<accession>A0A815Z632</accession>
<sequence length="449" mass="52774">NNDETRLYYELTLSIPSTAPHDRLLPITFMISADHSQTTLDMWMMKFRYGFKQVFGRKDFPNPRIIISDRSYVLIRASLHQFNNETYPEYLNRTFKMVNGAYRGTDHSKTIIHSCLSHLMCHFRKKIVNKMVVKELRELVMWTLSLLDNTSEWKTMLEIWAIMCDVFMNYFSKPFPQKSNELLNFKISQLRKKILTKTISEQGIDQYRSQTNENDHQEKQNTPNKQQMDPYDFDTNEDRQPGSDANTNADEDEDLQNHCAVFDEEVQLDTMSSGFKRSFTEIYQNIENQKQSPPTTDEERKKAEANIKFLKYILKWCMPSVVVWSNLLLDPNTSCQRINGQSERAMGLTKIVHLGGVVRGRLDCVLDTLITKQMETISAFAEHYFMSNSSKTTKSKLVSEQWQPRCHTRGYYQQTPTDDIMQRLNKTNVIEITVNKDFKWPTWEQYPSQ</sequence>
<dbReference type="Proteomes" id="UP000681722">
    <property type="component" value="Unassembled WGS sequence"/>
</dbReference>
<organism evidence="2 4">
    <name type="scientific">Didymodactylos carnosus</name>
    <dbReference type="NCBI Taxonomy" id="1234261"/>
    <lineage>
        <taxon>Eukaryota</taxon>
        <taxon>Metazoa</taxon>
        <taxon>Spiralia</taxon>
        <taxon>Gnathifera</taxon>
        <taxon>Rotifera</taxon>
        <taxon>Eurotatoria</taxon>
        <taxon>Bdelloidea</taxon>
        <taxon>Philodinida</taxon>
        <taxon>Philodinidae</taxon>
        <taxon>Didymodactylos</taxon>
    </lineage>
</organism>
<evidence type="ECO:0000313" key="4">
    <source>
        <dbReference type="Proteomes" id="UP000663829"/>
    </source>
</evidence>
<dbReference type="Proteomes" id="UP000663829">
    <property type="component" value="Unassembled WGS sequence"/>
</dbReference>
<protein>
    <submittedName>
        <fullName evidence="2">Uncharacterized protein</fullName>
    </submittedName>
</protein>
<comment type="caution">
    <text evidence="2">The sequence shown here is derived from an EMBL/GenBank/DDBJ whole genome shotgun (WGS) entry which is preliminary data.</text>
</comment>
<dbReference type="EMBL" id="CAJNOQ010031137">
    <property type="protein sequence ID" value="CAF1578262.1"/>
    <property type="molecule type" value="Genomic_DNA"/>
</dbReference>
<evidence type="ECO:0000256" key="1">
    <source>
        <dbReference type="SAM" id="MobiDB-lite"/>
    </source>
</evidence>
<gene>
    <name evidence="2" type="ORF">GPM918_LOCUS40906</name>
    <name evidence="3" type="ORF">SRO942_LOCUS41900</name>
</gene>
<keyword evidence="4" id="KW-1185">Reference proteome</keyword>
<reference evidence="2" key="1">
    <citation type="submission" date="2021-02" db="EMBL/GenBank/DDBJ databases">
        <authorList>
            <person name="Nowell W R."/>
        </authorList>
    </citation>
    <scope>NUCLEOTIDE SEQUENCE</scope>
</reference>
<dbReference type="AlphaFoldDB" id="A0A815Z632"/>
<name>A0A815Z632_9BILA</name>
<proteinExistence type="predicted"/>
<feature type="non-terminal residue" evidence="2">
    <location>
        <position position="1"/>
    </location>
</feature>
<dbReference type="EMBL" id="CAJOBC010097054">
    <property type="protein sequence ID" value="CAF4444674.1"/>
    <property type="molecule type" value="Genomic_DNA"/>
</dbReference>
<feature type="region of interest" description="Disordered" evidence="1">
    <location>
        <begin position="211"/>
        <end position="251"/>
    </location>
</feature>